<gene>
    <name evidence="2" type="ORF">ATY40_BA7504277</name>
</gene>
<feature type="coiled-coil region" evidence="1">
    <location>
        <begin position="78"/>
        <end position="105"/>
    </location>
</feature>
<sequence length="190" mass="22139">MNVSRVRLTHRRLFSTNYFSDGSTPKTFQQLHSDPSLNTSTKSSSSSSSKVVPLLRWTCMVLLSVTLFENYKRTLELEQKLETQQQGYKRNVSQLQANFKNFQKKQSSTYSSLKKTNNEREVKMALHIGILRQQLMKNGIEPSGIDEALREFENRVRITVDPSLNYIWLEDESALKPYTPDIHDYDKRKN</sequence>
<dbReference type="EMBL" id="CP014586">
    <property type="protein sequence ID" value="ANZ77065.1"/>
    <property type="molecule type" value="Genomic_DNA"/>
</dbReference>
<evidence type="ECO:0000313" key="2">
    <source>
        <dbReference type="EMBL" id="ANZ77065.1"/>
    </source>
</evidence>
<accession>A0A1B2JGU8</accession>
<name>A0A1B2JGU8_PICPA</name>
<evidence type="ECO:0000313" key="3">
    <source>
        <dbReference type="Proteomes" id="UP000094565"/>
    </source>
</evidence>
<keyword evidence="3" id="KW-1185">Reference proteome</keyword>
<keyword evidence="1" id="KW-0175">Coiled coil</keyword>
<reference evidence="2 3" key="1">
    <citation type="submission" date="2016-02" db="EMBL/GenBank/DDBJ databases">
        <title>Comparative genomic and transcriptomic foundation for Pichia pastoris.</title>
        <authorList>
            <person name="Love K.R."/>
            <person name="Shah K.A."/>
            <person name="Whittaker C.A."/>
            <person name="Wu J."/>
            <person name="Bartlett M.C."/>
            <person name="Ma D."/>
            <person name="Leeson R.L."/>
            <person name="Priest M."/>
            <person name="Young S.K."/>
            <person name="Love J.C."/>
        </authorList>
    </citation>
    <scope>NUCLEOTIDE SEQUENCE [LARGE SCALE GENOMIC DNA]</scope>
    <source>
        <strain evidence="2 3">ATCC 28485</strain>
    </source>
</reference>
<dbReference type="Proteomes" id="UP000094565">
    <property type="component" value="Chromosome 3"/>
</dbReference>
<dbReference type="OrthoDB" id="3997736at2759"/>
<organism evidence="2 3">
    <name type="scientific">Komagataella pastoris</name>
    <name type="common">Yeast</name>
    <name type="synonym">Pichia pastoris</name>
    <dbReference type="NCBI Taxonomy" id="4922"/>
    <lineage>
        <taxon>Eukaryota</taxon>
        <taxon>Fungi</taxon>
        <taxon>Dikarya</taxon>
        <taxon>Ascomycota</taxon>
        <taxon>Saccharomycotina</taxon>
        <taxon>Pichiomycetes</taxon>
        <taxon>Pichiales</taxon>
        <taxon>Pichiaceae</taxon>
        <taxon>Komagataella</taxon>
    </lineage>
</organism>
<dbReference type="AlphaFoldDB" id="A0A1B2JGU8"/>
<evidence type="ECO:0000256" key="1">
    <source>
        <dbReference type="SAM" id="Coils"/>
    </source>
</evidence>
<proteinExistence type="predicted"/>
<protein>
    <submittedName>
        <fullName evidence="2">BA75_04277T0</fullName>
    </submittedName>
</protein>